<feature type="domain" description="Galactosyltransferase C-terminal" evidence="3">
    <location>
        <begin position="390"/>
        <end position="441"/>
    </location>
</feature>
<dbReference type="InterPro" id="IPR029044">
    <property type="entry name" value="Nucleotide-diphossugar_trans"/>
</dbReference>
<dbReference type="InterPro" id="IPR001173">
    <property type="entry name" value="Glyco_trans_2-like"/>
</dbReference>
<evidence type="ECO:0000259" key="3">
    <source>
        <dbReference type="Pfam" id="PF02709"/>
    </source>
</evidence>
<protein>
    <submittedName>
        <fullName evidence="4">Galactosyltransferase-related protein</fullName>
    </submittedName>
</protein>
<name>A0AAW6MA95_9BACE</name>
<reference evidence="4" key="1">
    <citation type="submission" date="2023-03" db="EMBL/GenBank/DDBJ databases">
        <title>DFI Biobank Strains.</title>
        <authorList>
            <person name="Mostad J."/>
            <person name="Paddock L."/>
            <person name="Medina S."/>
            <person name="Waligurski E."/>
            <person name="Barat B."/>
            <person name="Smith R."/>
            <person name="Burgo V."/>
            <person name="Metcalfe C."/>
            <person name="Woodson C."/>
            <person name="Sundararajan A."/>
            <person name="Ramaswamy R."/>
            <person name="Lin H."/>
            <person name="Pamer E.G."/>
        </authorList>
    </citation>
    <scope>NUCLEOTIDE SEQUENCE</scope>
    <source>
        <strain evidence="4">DFI.9.5</strain>
    </source>
</reference>
<feature type="domain" description="Glycosyltransferase 2-like" evidence="2">
    <location>
        <begin position="263"/>
        <end position="389"/>
    </location>
</feature>
<evidence type="ECO:0000256" key="1">
    <source>
        <dbReference type="ARBA" id="ARBA00022679"/>
    </source>
</evidence>
<accession>A0AAW6MA95</accession>
<sequence length="592" mass="69710">MNIPKLSFCITCMNRLNQIKETLPQNLRDNILFNEKIEFIVVDFATPGLQQWIKSEFEEELRSGYLKYYYTEELRYWHASIAKNTAHLLANNDILVNLDCDNYTGYNGGWFVICQFLKYGMNLVLHQESGDPFDGSFGRISICKKWFTAIGGYDENFEPTGYQDVDLMNRLKISGCHYIVMKDAEYNKAIYNTKEENILYTNSLYNTWKEMDRHNYNLSQENIKNGHIIANNGLLAIRKNIFDSNNKQVFSIGQIKNKISFNITCMNRRHHLEQTLVQNIEKNSIPGRVEFVLLDYNSTDGLEEWVKELQYYIDTGILVYYRTEEPLNYHRTHSRNMAFRLSTGDIVCNLDADNFLGEGFASYILDIFNQGDETFFCTPQYSERDVIGRICVRRKHFFTVNGYDETLSGYGLEDIDLYNRLEKVGLQQRLLPIGKYYSAIHHSHEERISHEYMGMHVEKIYLSYLNPYTTEVLLMYKNGKCNKALLRDNPHFYRNQTIQYNSQNEYILNSKNRIQRENDWVEIQWASLSEKASFYEVKSKELWSTVLLFLSESQNCVEINERDNKRRVVNQDGYGRGIVYKNLNNETLIELK</sequence>
<dbReference type="GO" id="GO:0016758">
    <property type="term" value="F:hexosyltransferase activity"/>
    <property type="evidence" value="ECO:0007669"/>
    <property type="project" value="UniProtKB-ARBA"/>
</dbReference>
<dbReference type="Gene3D" id="3.90.550.10">
    <property type="entry name" value="Spore Coat Polysaccharide Biosynthesis Protein SpsA, Chain A"/>
    <property type="match status" value="2"/>
</dbReference>
<dbReference type="PANTHER" id="PTHR22916">
    <property type="entry name" value="GLYCOSYLTRANSFERASE"/>
    <property type="match status" value="1"/>
</dbReference>
<proteinExistence type="predicted"/>
<evidence type="ECO:0000259" key="2">
    <source>
        <dbReference type="Pfam" id="PF00535"/>
    </source>
</evidence>
<dbReference type="RefSeq" id="WP_149924058.1">
    <property type="nucleotide sequence ID" value="NZ_JANFZY010000041.1"/>
</dbReference>
<gene>
    <name evidence="4" type="ORF">PZH42_23330</name>
</gene>
<keyword evidence="4" id="KW-0328">Glycosyltransferase</keyword>
<dbReference type="AlphaFoldDB" id="A0AAW6MA95"/>
<dbReference type="Pfam" id="PF00535">
    <property type="entry name" value="Glycos_transf_2"/>
    <property type="match status" value="1"/>
</dbReference>
<dbReference type="Pfam" id="PF02709">
    <property type="entry name" value="Glyco_transf_7C"/>
    <property type="match status" value="1"/>
</dbReference>
<dbReference type="CDD" id="cd00761">
    <property type="entry name" value="Glyco_tranf_GTA_type"/>
    <property type="match status" value="1"/>
</dbReference>
<dbReference type="InterPro" id="IPR027791">
    <property type="entry name" value="Galactosyl_T_C"/>
</dbReference>
<comment type="caution">
    <text evidence="4">The sequence shown here is derived from an EMBL/GenBank/DDBJ whole genome shotgun (WGS) entry which is preliminary data.</text>
</comment>
<keyword evidence="1" id="KW-0808">Transferase</keyword>
<evidence type="ECO:0000313" key="5">
    <source>
        <dbReference type="Proteomes" id="UP001221924"/>
    </source>
</evidence>
<evidence type="ECO:0000313" key="4">
    <source>
        <dbReference type="EMBL" id="MDE8697042.1"/>
    </source>
</evidence>
<organism evidence="4 5">
    <name type="scientific">Bacteroides cellulosilyticus</name>
    <dbReference type="NCBI Taxonomy" id="246787"/>
    <lineage>
        <taxon>Bacteria</taxon>
        <taxon>Pseudomonadati</taxon>
        <taxon>Bacteroidota</taxon>
        <taxon>Bacteroidia</taxon>
        <taxon>Bacteroidales</taxon>
        <taxon>Bacteroidaceae</taxon>
        <taxon>Bacteroides</taxon>
    </lineage>
</organism>
<dbReference type="EMBL" id="JARFID010000035">
    <property type="protein sequence ID" value="MDE8697042.1"/>
    <property type="molecule type" value="Genomic_DNA"/>
</dbReference>
<dbReference type="SUPFAM" id="SSF53448">
    <property type="entry name" value="Nucleotide-diphospho-sugar transferases"/>
    <property type="match status" value="2"/>
</dbReference>
<dbReference type="Proteomes" id="UP001221924">
    <property type="component" value="Unassembled WGS sequence"/>
</dbReference>